<dbReference type="EMBL" id="BMAT01013402">
    <property type="protein sequence ID" value="GFS12426.1"/>
    <property type="molecule type" value="Genomic_DNA"/>
</dbReference>
<sequence>MCGCVWACWSCSLQIVDGARGHKVSDTPDTDHNKSAHQDWSSDVCVVTTIRLDRNQHCKEQRKRRRRRRKKKMKKTKKKKKKKKKKKTKIK</sequence>
<accession>A0AAV4IV73</accession>
<evidence type="ECO:0000313" key="3">
    <source>
        <dbReference type="Proteomes" id="UP000762676"/>
    </source>
</evidence>
<reference evidence="2 3" key="1">
    <citation type="journal article" date="2021" name="Elife">
        <title>Chloroplast acquisition without the gene transfer in kleptoplastic sea slugs, Plakobranchus ocellatus.</title>
        <authorList>
            <person name="Maeda T."/>
            <person name="Takahashi S."/>
            <person name="Yoshida T."/>
            <person name="Shimamura S."/>
            <person name="Takaki Y."/>
            <person name="Nagai Y."/>
            <person name="Toyoda A."/>
            <person name="Suzuki Y."/>
            <person name="Arimoto A."/>
            <person name="Ishii H."/>
            <person name="Satoh N."/>
            <person name="Nishiyama T."/>
            <person name="Hasebe M."/>
            <person name="Maruyama T."/>
            <person name="Minagawa J."/>
            <person name="Obokata J."/>
            <person name="Shigenobu S."/>
        </authorList>
    </citation>
    <scope>NUCLEOTIDE SEQUENCE [LARGE SCALE GENOMIC DNA]</scope>
</reference>
<dbReference type="AlphaFoldDB" id="A0AAV4IV73"/>
<name>A0AAV4IV73_9GAST</name>
<feature type="region of interest" description="Disordered" evidence="1">
    <location>
        <begin position="55"/>
        <end position="91"/>
    </location>
</feature>
<feature type="compositionally biased region" description="Basic residues" evidence="1">
    <location>
        <begin position="60"/>
        <end position="91"/>
    </location>
</feature>
<proteinExistence type="predicted"/>
<feature type="compositionally biased region" description="Basic and acidic residues" evidence="1">
    <location>
        <begin position="21"/>
        <end position="37"/>
    </location>
</feature>
<evidence type="ECO:0008006" key="4">
    <source>
        <dbReference type="Google" id="ProtNLM"/>
    </source>
</evidence>
<gene>
    <name evidence="2" type="ORF">ElyMa_006697300</name>
</gene>
<dbReference type="Proteomes" id="UP000762676">
    <property type="component" value="Unassembled WGS sequence"/>
</dbReference>
<protein>
    <recommendedName>
        <fullName evidence="4">Secreted protein</fullName>
    </recommendedName>
</protein>
<keyword evidence="3" id="KW-1185">Reference proteome</keyword>
<evidence type="ECO:0000256" key="1">
    <source>
        <dbReference type="SAM" id="MobiDB-lite"/>
    </source>
</evidence>
<feature type="region of interest" description="Disordered" evidence="1">
    <location>
        <begin position="21"/>
        <end position="40"/>
    </location>
</feature>
<evidence type="ECO:0000313" key="2">
    <source>
        <dbReference type="EMBL" id="GFS12426.1"/>
    </source>
</evidence>
<comment type="caution">
    <text evidence="2">The sequence shown here is derived from an EMBL/GenBank/DDBJ whole genome shotgun (WGS) entry which is preliminary data.</text>
</comment>
<organism evidence="2 3">
    <name type="scientific">Elysia marginata</name>
    <dbReference type="NCBI Taxonomy" id="1093978"/>
    <lineage>
        <taxon>Eukaryota</taxon>
        <taxon>Metazoa</taxon>
        <taxon>Spiralia</taxon>
        <taxon>Lophotrochozoa</taxon>
        <taxon>Mollusca</taxon>
        <taxon>Gastropoda</taxon>
        <taxon>Heterobranchia</taxon>
        <taxon>Euthyneura</taxon>
        <taxon>Panpulmonata</taxon>
        <taxon>Sacoglossa</taxon>
        <taxon>Placobranchoidea</taxon>
        <taxon>Plakobranchidae</taxon>
        <taxon>Elysia</taxon>
    </lineage>
</organism>